<organism evidence="1 2">
    <name type="scientific">Haemophilus influenzae</name>
    <dbReference type="NCBI Taxonomy" id="727"/>
    <lineage>
        <taxon>Bacteria</taxon>
        <taxon>Pseudomonadati</taxon>
        <taxon>Pseudomonadota</taxon>
        <taxon>Gammaproteobacteria</taxon>
        <taxon>Pasteurellales</taxon>
        <taxon>Pasteurellaceae</taxon>
        <taxon>Haemophilus</taxon>
    </lineage>
</organism>
<name>A0A2S9RT96_HAEIF</name>
<feature type="non-terminal residue" evidence="1">
    <location>
        <position position="1"/>
    </location>
</feature>
<gene>
    <name evidence="1" type="ORF">BV102_00743B</name>
</gene>
<comment type="caution">
    <text evidence="1">The sequence shown here is derived from an EMBL/GenBank/DDBJ whole genome shotgun (WGS) entry which is preliminary data.</text>
</comment>
<evidence type="ECO:0000313" key="1">
    <source>
        <dbReference type="EMBL" id="PRJ68396.1"/>
    </source>
</evidence>
<evidence type="ECO:0000313" key="2">
    <source>
        <dbReference type="Proteomes" id="UP000238532"/>
    </source>
</evidence>
<dbReference type="Proteomes" id="UP000238532">
    <property type="component" value="Unassembled WGS sequence"/>
</dbReference>
<proteinExistence type="predicted"/>
<reference evidence="1 2" key="1">
    <citation type="submission" date="2017-04" db="EMBL/GenBank/DDBJ databases">
        <title>Haemophilus influenzae in COPD genome sequencing project.</title>
        <authorList>
            <person name="Murphy T.F."/>
            <person name="Kong Y."/>
            <person name="Nadendla S."/>
            <person name="Tettelin H."/>
            <person name="Pettigrew M."/>
        </authorList>
    </citation>
    <scope>NUCLEOTIDE SEQUENCE [LARGE SCALE GENOMIC DNA]</scope>
    <source>
        <strain evidence="1 2">56P127H1</strain>
    </source>
</reference>
<protein>
    <submittedName>
        <fullName evidence="1">Uncharacterized protein</fullName>
    </submittedName>
</protein>
<accession>A0A2S9RT96</accession>
<sequence length="164" mass="18737">LETALYLAKDLTQWTEEESAQAILKNFLNWKEEFGENSREETSIIQSIISWLLVNESRFVQYPPDPMANMPLKIAGVRVLADEAAKEDEYYFIIPKVFNEVMDGYPKKMALNVLVNAGIMATPAKPEANYDHQFKVPKKMIGKTFRAYKITPVLVDDDNAETTE</sequence>
<dbReference type="AlphaFoldDB" id="A0A2S9RT96"/>
<dbReference type="EMBL" id="NEBY01000006">
    <property type="protein sequence ID" value="PRJ68396.1"/>
    <property type="molecule type" value="Genomic_DNA"/>
</dbReference>